<gene>
    <name evidence="2" type="ORF">HGM15179_000607</name>
</gene>
<sequence length="129" mass="14279">MVGDLLHHLDTNGSLGMDGIHLGLLRELVEVLTGPLSIIYQQSWPTGQVPGNWRSVNVMPIDKKGWKRPREPQVCQCDIGAGEGHGAAHQDVPSDTHTGHPGVRPSQHRFRKDRSCLTNLISFSDQVTW</sequence>
<organism evidence="2 3">
    <name type="scientific">Zosterops borbonicus</name>
    <dbReference type="NCBI Taxonomy" id="364589"/>
    <lineage>
        <taxon>Eukaryota</taxon>
        <taxon>Metazoa</taxon>
        <taxon>Chordata</taxon>
        <taxon>Craniata</taxon>
        <taxon>Vertebrata</taxon>
        <taxon>Euteleostomi</taxon>
        <taxon>Archelosauria</taxon>
        <taxon>Archosauria</taxon>
        <taxon>Dinosauria</taxon>
        <taxon>Saurischia</taxon>
        <taxon>Theropoda</taxon>
        <taxon>Coelurosauria</taxon>
        <taxon>Aves</taxon>
        <taxon>Neognathae</taxon>
        <taxon>Neoaves</taxon>
        <taxon>Telluraves</taxon>
        <taxon>Australaves</taxon>
        <taxon>Passeriformes</taxon>
        <taxon>Sylvioidea</taxon>
        <taxon>Zosteropidae</taxon>
        <taxon>Zosterops</taxon>
    </lineage>
</organism>
<evidence type="ECO:0000313" key="2">
    <source>
        <dbReference type="EMBL" id="TRZ26450.1"/>
    </source>
</evidence>
<keyword evidence="3" id="KW-1185">Reference proteome</keyword>
<evidence type="ECO:0000313" key="3">
    <source>
        <dbReference type="Proteomes" id="UP000796761"/>
    </source>
</evidence>
<proteinExistence type="predicted"/>
<protein>
    <submittedName>
        <fullName evidence="2">Uncharacterized protein</fullName>
    </submittedName>
</protein>
<dbReference type="OrthoDB" id="10065625at2759"/>
<comment type="caution">
    <text evidence="2">The sequence shown here is derived from an EMBL/GenBank/DDBJ whole genome shotgun (WGS) entry which is preliminary data.</text>
</comment>
<dbReference type="EMBL" id="SWJQ01000013">
    <property type="protein sequence ID" value="TRZ26450.1"/>
    <property type="molecule type" value="Genomic_DNA"/>
</dbReference>
<feature type="region of interest" description="Disordered" evidence="1">
    <location>
        <begin position="82"/>
        <end position="110"/>
    </location>
</feature>
<evidence type="ECO:0000256" key="1">
    <source>
        <dbReference type="SAM" id="MobiDB-lite"/>
    </source>
</evidence>
<dbReference type="AlphaFoldDB" id="A0A8K1LTN0"/>
<dbReference type="Proteomes" id="UP000796761">
    <property type="component" value="Unassembled WGS sequence"/>
</dbReference>
<accession>A0A8K1LTN0</accession>
<name>A0A8K1LTN0_9PASS</name>
<dbReference type="PANTHER" id="PTHR33332">
    <property type="entry name" value="REVERSE TRANSCRIPTASE DOMAIN-CONTAINING PROTEIN"/>
    <property type="match status" value="1"/>
</dbReference>
<reference evidence="2" key="1">
    <citation type="submission" date="2019-04" db="EMBL/GenBank/DDBJ databases">
        <title>Genome assembly of Zosterops borbonicus 15179.</title>
        <authorList>
            <person name="Leroy T."/>
            <person name="Anselmetti Y."/>
            <person name="Tilak M.-K."/>
            <person name="Nabholz B."/>
        </authorList>
    </citation>
    <scope>NUCLEOTIDE SEQUENCE</scope>
    <source>
        <strain evidence="2">HGM_15179</strain>
        <tissue evidence="2">Muscle</tissue>
    </source>
</reference>
<feature type="compositionally biased region" description="Basic and acidic residues" evidence="1">
    <location>
        <begin position="86"/>
        <end position="98"/>
    </location>
</feature>